<dbReference type="SUPFAM" id="SSF52172">
    <property type="entry name" value="CheY-like"/>
    <property type="match status" value="1"/>
</dbReference>
<dbReference type="PANTHER" id="PTHR45526:SF1">
    <property type="entry name" value="TRANSCRIPTIONAL REGULATORY PROTEIN DCUR-RELATED"/>
    <property type="match status" value="1"/>
</dbReference>
<evidence type="ECO:0000256" key="1">
    <source>
        <dbReference type="ARBA" id="ARBA00004496"/>
    </source>
</evidence>
<evidence type="ECO:0000256" key="8">
    <source>
        <dbReference type="ARBA" id="ARBA00023163"/>
    </source>
</evidence>
<evidence type="ECO:0000256" key="4">
    <source>
        <dbReference type="ARBA" id="ARBA00023012"/>
    </source>
</evidence>
<evidence type="ECO:0000256" key="6">
    <source>
        <dbReference type="ARBA" id="ARBA00023125"/>
    </source>
</evidence>
<evidence type="ECO:0000256" key="3">
    <source>
        <dbReference type="ARBA" id="ARBA00022553"/>
    </source>
</evidence>
<dbReference type="PANTHER" id="PTHR45526">
    <property type="entry name" value="TRANSCRIPTIONAL REGULATORY PROTEIN DPIA"/>
    <property type="match status" value="1"/>
</dbReference>
<feature type="domain" description="Response regulatory" evidence="11">
    <location>
        <begin position="3"/>
        <end position="120"/>
    </location>
</feature>
<evidence type="ECO:0000256" key="2">
    <source>
        <dbReference type="ARBA" id="ARBA00022490"/>
    </source>
</evidence>
<keyword evidence="6 9" id="KW-0238">DNA-binding</keyword>
<evidence type="ECO:0000313" key="13">
    <source>
        <dbReference type="Proteomes" id="UP001596337"/>
    </source>
</evidence>
<keyword evidence="3 10" id="KW-0597">Phosphoprotein</keyword>
<feature type="modified residue" description="4-aspartylphosphate" evidence="10">
    <location>
        <position position="54"/>
    </location>
</feature>
<dbReference type="PIRSF" id="PIRSF006171">
    <property type="entry name" value="RR_citrat_malat"/>
    <property type="match status" value="1"/>
</dbReference>
<dbReference type="InterPro" id="IPR011006">
    <property type="entry name" value="CheY-like_superfamily"/>
</dbReference>
<dbReference type="Proteomes" id="UP001596337">
    <property type="component" value="Unassembled WGS sequence"/>
</dbReference>
<keyword evidence="13" id="KW-1185">Reference proteome</keyword>
<dbReference type="CDD" id="cd19925">
    <property type="entry name" value="REC_citrate_TCS"/>
    <property type="match status" value="1"/>
</dbReference>
<evidence type="ECO:0000259" key="11">
    <source>
        <dbReference type="PROSITE" id="PS50110"/>
    </source>
</evidence>
<gene>
    <name evidence="12" type="ORF">ACFQGD_26245</name>
</gene>
<sequence length="223" mass="24655">MIRVLVVDDDFMVARVHRGLVERTPGFAVVAEAHTGADALTLVERLKPDLVLLDIYLPDMSGIEVLRQLRASESTPVDVLVITAARDADTVRDALRGGAVHYIVKPFDSAALSDRLSEYAEKHRELREITSPSQADIDRVFGGGRSRPSMPKGLSEQTADLVRDALRDAEEGLSASECAAHTGVSRVSARRYLEFFAESGLSEVRLRYGNAGRPERRYHWIGR</sequence>
<keyword evidence="4 9" id="KW-0902">Two-component regulatory system</keyword>
<dbReference type="Gene3D" id="3.40.50.2300">
    <property type="match status" value="1"/>
</dbReference>
<dbReference type="PROSITE" id="PS50110">
    <property type="entry name" value="RESPONSE_REGULATORY"/>
    <property type="match status" value="1"/>
</dbReference>
<dbReference type="InterPro" id="IPR024187">
    <property type="entry name" value="Sig_transdc_resp-reg_cit/mal"/>
</dbReference>
<evidence type="ECO:0000256" key="5">
    <source>
        <dbReference type="ARBA" id="ARBA00023015"/>
    </source>
</evidence>
<name>A0ABW2C7G4_9PSEU</name>
<evidence type="ECO:0000256" key="7">
    <source>
        <dbReference type="ARBA" id="ARBA00023159"/>
    </source>
</evidence>
<organism evidence="12 13">
    <name type="scientific">Haloechinothrix salitolerans</name>
    <dbReference type="NCBI Taxonomy" id="926830"/>
    <lineage>
        <taxon>Bacteria</taxon>
        <taxon>Bacillati</taxon>
        <taxon>Actinomycetota</taxon>
        <taxon>Actinomycetes</taxon>
        <taxon>Pseudonocardiales</taxon>
        <taxon>Pseudonocardiaceae</taxon>
        <taxon>Haloechinothrix</taxon>
    </lineage>
</organism>
<proteinExistence type="predicted"/>
<accession>A0ABW2C7G4</accession>
<dbReference type="SMART" id="SM00448">
    <property type="entry name" value="REC"/>
    <property type="match status" value="1"/>
</dbReference>
<dbReference type="EMBL" id="JBHSXX010000001">
    <property type="protein sequence ID" value="MFC6870637.1"/>
    <property type="molecule type" value="Genomic_DNA"/>
</dbReference>
<evidence type="ECO:0000256" key="9">
    <source>
        <dbReference type="PIRNR" id="PIRNR006171"/>
    </source>
</evidence>
<keyword evidence="8 9" id="KW-0804">Transcription</keyword>
<comment type="subcellular location">
    <subcellularLocation>
        <location evidence="1 9">Cytoplasm</location>
    </subcellularLocation>
</comment>
<dbReference type="InterPro" id="IPR051271">
    <property type="entry name" value="2C-system_Tx_regulators"/>
</dbReference>
<dbReference type="RefSeq" id="WP_345404905.1">
    <property type="nucleotide sequence ID" value="NZ_BAABLA010000119.1"/>
</dbReference>
<comment type="caution">
    <text evidence="12">The sequence shown here is derived from an EMBL/GenBank/DDBJ whole genome shotgun (WGS) entry which is preliminary data.</text>
</comment>
<evidence type="ECO:0000313" key="12">
    <source>
        <dbReference type="EMBL" id="MFC6870637.1"/>
    </source>
</evidence>
<keyword evidence="2 9" id="KW-0963">Cytoplasm</keyword>
<dbReference type="Pfam" id="PF00072">
    <property type="entry name" value="Response_reg"/>
    <property type="match status" value="1"/>
</dbReference>
<dbReference type="InterPro" id="IPR001789">
    <property type="entry name" value="Sig_transdc_resp-reg_receiver"/>
</dbReference>
<keyword evidence="7 9" id="KW-0010">Activator</keyword>
<reference evidence="13" key="1">
    <citation type="journal article" date="2019" name="Int. J. Syst. Evol. Microbiol.">
        <title>The Global Catalogue of Microorganisms (GCM) 10K type strain sequencing project: providing services to taxonomists for standard genome sequencing and annotation.</title>
        <authorList>
            <consortium name="The Broad Institute Genomics Platform"/>
            <consortium name="The Broad Institute Genome Sequencing Center for Infectious Disease"/>
            <person name="Wu L."/>
            <person name="Ma J."/>
        </authorList>
    </citation>
    <scope>NUCLEOTIDE SEQUENCE [LARGE SCALE GENOMIC DNA]</scope>
    <source>
        <strain evidence="13">KCTC 32255</strain>
    </source>
</reference>
<protein>
    <recommendedName>
        <fullName evidence="9">Transcriptional regulatory protein</fullName>
    </recommendedName>
</protein>
<keyword evidence="5 9" id="KW-0805">Transcription regulation</keyword>
<evidence type="ECO:0000256" key="10">
    <source>
        <dbReference type="PROSITE-ProRule" id="PRU00169"/>
    </source>
</evidence>